<organism evidence="1 2">
    <name type="scientific">Antrihabitans stalagmiti</name>
    <dbReference type="NCBI Taxonomy" id="2799499"/>
    <lineage>
        <taxon>Bacteria</taxon>
        <taxon>Bacillati</taxon>
        <taxon>Actinomycetota</taxon>
        <taxon>Actinomycetes</taxon>
        <taxon>Mycobacteriales</taxon>
        <taxon>Nocardiaceae</taxon>
        <taxon>Antrihabitans</taxon>
    </lineage>
</organism>
<reference evidence="1" key="1">
    <citation type="submission" date="2020-12" db="EMBL/GenBank/DDBJ databases">
        <title>Antrihabitans popcorni sp. nov. and Antrihabitans auranticaus sp. nov., isolated from a larva cave.</title>
        <authorList>
            <person name="Lee S.D."/>
            <person name="Kim I.S."/>
        </authorList>
    </citation>
    <scope>NUCLEOTIDE SEQUENCE</scope>
    <source>
        <strain evidence="1">YC3-6</strain>
    </source>
</reference>
<comment type="caution">
    <text evidence="1">The sequence shown here is derived from an EMBL/GenBank/DDBJ whole genome shotgun (WGS) entry which is preliminary data.</text>
</comment>
<keyword evidence="2" id="KW-1185">Reference proteome</keyword>
<dbReference type="EMBL" id="JAEMNV010000014">
    <property type="protein sequence ID" value="MBJ8342804.1"/>
    <property type="molecule type" value="Genomic_DNA"/>
</dbReference>
<accession>A0A934NWD2</accession>
<evidence type="ECO:0000313" key="1">
    <source>
        <dbReference type="EMBL" id="MBJ8342804.1"/>
    </source>
</evidence>
<dbReference type="AlphaFoldDB" id="A0A934NWD2"/>
<dbReference type="Proteomes" id="UP000655868">
    <property type="component" value="Unassembled WGS sequence"/>
</dbReference>
<name>A0A934NWD2_9NOCA</name>
<dbReference type="RefSeq" id="WP_199708507.1">
    <property type="nucleotide sequence ID" value="NZ_JAEMNV010000014.1"/>
</dbReference>
<sequence length="83" mass="9218">MTNTAYPTLPEWVDLTNMSDRVNALMRANWALINEAADLLNAGDMGPLTWEALQDIWAETIDIEANIAKARALDDLAHPQLVL</sequence>
<gene>
    <name evidence="1" type="ORF">JGU71_28330</name>
</gene>
<protein>
    <submittedName>
        <fullName evidence="1">Uncharacterized protein</fullName>
    </submittedName>
</protein>
<proteinExistence type="predicted"/>
<evidence type="ECO:0000313" key="2">
    <source>
        <dbReference type="Proteomes" id="UP000655868"/>
    </source>
</evidence>